<reference evidence="1 2" key="1">
    <citation type="submission" date="2019-09" db="EMBL/GenBank/DDBJ databases">
        <title>Sulfurimonas gotlandica sp. nov., a chemoautotrophic and psychrotolerant epsilonproteobacterium isolated from a pelagic redoxcline, and an emended description of the genus Sulfurimonas.</title>
        <authorList>
            <person name="Wang S."/>
            <person name="Jiang L."/>
            <person name="Shao S."/>
        </authorList>
    </citation>
    <scope>NUCLEOTIDE SEQUENCE [LARGE SCALE GENOMIC DNA]</scope>
    <source>
        <strain evidence="1 2">GYSZ_1</strain>
    </source>
</reference>
<accession>A0A5P8P3Z2</accession>
<organism evidence="1 2">
    <name type="scientific">Sulfurimonas lithotrophica</name>
    <dbReference type="NCBI Taxonomy" id="2590022"/>
    <lineage>
        <taxon>Bacteria</taxon>
        <taxon>Pseudomonadati</taxon>
        <taxon>Campylobacterota</taxon>
        <taxon>Epsilonproteobacteria</taxon>
        <taxon>Campylobacterales</taxon>
        <taxon>Sulfurimonadaceae</taxon>
        <taxon>Sulfurimonas</taxon>
    </lineage>
</organism>
<sequence>MMGGDIDIFSRILGNIKGSKDNPNNAKLLEKISKMDLSEMRIYVNGKLTEYKVDEFGLSEILKKLTFKNENTSHYYMNIEDMDSKKKKIFDLIILILSHKTVSINIIEIVQKFLETYDEIIQKYDNENKQTYKSKIKTAMKKATDMIDYKSDIVDKMRTLK</sequence>
<evidence type="ECO:0000313" key="2">
    <source>
        <dbReference type="Proteomes" id="UP000326944"/>
    </source>
</evidence>
<name>A0A5P8P3Z2_9BACT</name>
<gene>
    <name evidence="1" type="ORF">FJR48_11870</name>
</gene>
<proteinExistence type="predicted"/>
<dbReference type="OrthoDB" id="5334423at2"/>
<keyword evidence="2" id="KW-1185">Reference proteome</keyword>
<dbReference type="Proteomes" id="UP000326944">
    <property type="component" value="Chromosome"/>
</dbReference>
<dbReference type="AlphaFoldDB" id="A0A5P8P3Z2"/>
<evidence type="ECO:0000313" key="1">
    <source>
        <dbReference type="EMBL" id="QFR50386.1"/>
    </source>
</evidence>
<protein>
    <submittedName>
        <fullName evidence="1">Uncharacterized protein</fullName>
    </submittedName>
</protein>
<dbReference type="EMBL" id="CP043617">
    <property type="protein sequence ID" value="QFR50386.1"/>
    <property type="molecule type" value="Genomic_DNA"/>
</dbReference>
<dbReference type="RefSeq" id="WP_152308334.1">
    <property type="nucleotide sequence ID" value="NZ_CP043617.1"/>
</dbReference>
<dbReference type="KEGG" id="sulg:FJR48_11870"/>